<dbReference type="PANTHER" id="PTHR30480">
    <property type="entry name" value="BETA-HEXOSAMINIDASE-RELATED"/>
    <property type="match status" value="1"/>
</dbReference>
<dbReference type="AlphaFoldDB" id="A0A0S2I5Q8"/>
<feature type="domain" description="Beta-lactamase-related" evidence="6">
    <location>
        <begin position="599"/>
        <end position="957"/>
    </location>
</feature>
<comment type="similarity">
    <text evidence="2">Belongs to the glycosyl hydrolase 3 family.</text>
</comment>
<dbReference type="PANTHER" id="PTHR30480:SF13">
    <property type="entry name" value="BETA-HEXOSAMINIDASE"/>
    <property type="match status" value="1"/>
</dbReference>
<keyword evidence="9" id="KW-1185">Reference proteome</keyword>
<dbReference type="EMBL" id="CP013118">
    <property type="protein sequence ID" value="ALO17524.1"/>
    <property type="molecule type" value="Genomic_DNA"/>
</dbReference>
<dbReference type="InterPro" id="IPR012338">
    <property type="entry name" value="Beta-lactam/transpept-like"/>
</dbReference>
<dbReference type="InterPro" id="IPR036962">
    <property type="entry name" value="Glyco_hydro_3_N_sf"/>
</dbReference>
<dbReference type="STRING" id="1307839.L21SP5_03933"/>
<dbReference type="GO" id="GO:0009254">
    <property type="term" value="P:peptidoglycan turnover"/>
    <property type="evidence" value="ECO:0007669"/>
    <property type="project" value="TreeGrafter"/>
</dbReference>
<feature type="domain" description="Glycoside hydrolase family 3 N-terminal" evidence="7">
    <location>
        <begin position="46"/>
        <end position="362"/>
    </location>
</feature>
<dbReference type="GO" id="GO:0005975">
    <property type="term" value="P:carbohydrate metabolic process"/>
    <property type="evidence" value="ECO:0007669"/>
    <property type="project" value="InterPro"/>
</dbReference>
<evidence type="ECO:0000259" key="6">
    <source>
        <dbReference type="Pfam" id="PF00144"/>
    </source>
</evidence>
<dbReference type="InterPro" id="IPR017853">
    <property type="entry name" value="GH"/>
</dbReference>
<dbReference type="OrthoDB" id="9805821at2"/>
<evidence type="ECO:0000313" key="8">
    <source>
        <dbReference type="EMBL" id="ALO17524.1"/>
    </source>
</evidence>
<dbReference type="Gene3D" id="3.40.710.10">
    <property type="entry name" value="DD-peptidase/beta-lactamase superfamily"/>
    <property type="match status" value="1"/>
</dbReference>
<protein>
    <recommendedName>
        <fullName evidence="3">beta-N-acetylhexosaminidase</fullName>
        <ecNumber evidence="3">3.2.1.52</ecNumber>
    </recommendedName>
</protein>
<dbReference type="EC" id="3.2.1.52" evidence="3"/>
<comment type="catalytic activity">
    <reaction evidence="1">
        <text>Hydrolysis of terminal non-reducing N-acetyl-D-hexosamine residues in N-acetyl-beta-D-hexosaminides.</text>
        <dbReference type="EC" id="3.2.1.52"/>
    </reaction>
</comment>
<dbReference type="PROSITE" id="PS00775">
    <property type="entry name" value="GLYCOSYL_HYDROL_F3"/>
    <property type="match status" value="1"/>
</dbReference>
<keyword evidence="4 8" id="KW-0378">Hydrolase</keyword>
<dbReference type="RefSeq" id="WP_057954778.1">
    <property type="nucleotide sequence ID" value="NZ_CP013118.1"/>
</dbReference>
<dbReference type="Proteomes" id="UP000064893">
    <property type="component" value="Chromosome"/>
</dbReference>
<evidence type="ECO:0000259" key="7">
    <source>
        <dbReference type="Pfam" id="PF00933"/>
    </source>
</evidence>
<dbReference type="Pfam" id="PF00144">
    <property type="entry name" value="Beta-lactamase"/>
    <property type="match status" value="1"/>
</dbReference>
<dbReference type="Pfam" id="PF00933">
    <property type="entry name" value="Glyco_hydro_3"/>
    <property type="match status" value="1"/>
</dbReference>
<keyword evidence="5 8" id="KW-0326">Glycosidase</keyword>
<dbReference type="InterPro" id="IPR036881">
    <property type="entry name" value="Glyco_hydro_3_C_sf"/>
</dbReference>
<dbReference type="InterPro" id="IPR001466">
    <property type="entry name" value="Beta-lactam-related"/>
</dbReference>
<dbReference type="PATRIC" id="fig|1307839.3.peg.4199"/>
<accession>A0A0S2I5Q8</accession>
<dbReference type="KEGG" id="blq:L21SP5_03933"/>
<sequence length="981" mass="111639">MRRYLLIFLLFLFTVPTLKSAPIQKGDYVFIDTTYHWVDSVFESLTLKQRIAQLIMVNTSSRDSEKSRRKITRLVKKYNIGGIIFFQGGPVRQAKQTNHYQTLAKTPIMIAMDAEWGLAMRLDSVEPFPRQMMLGATDNNGLIYDMGTEIGRQCRRMGVHINFAPVVDINNNPDNPVINSRSFGENKHEVLRKSYSYMQGMIDSRILVTAKHFPGHGDTDADSHHSLPVINHKFKRLNEVELFPYKHLIRLGLNGIMVAHLQVNALDNRENRPSSISKPTITGLLKNKLGFKGLVFTDALNMRGVADYYAPGQLEIEALKAGNDVLLYPADAEVAIQAIEKAIKNGDLSESLINQKCKRVLAAKYWLGLDKIKPVDTRGLIEELNSEKTNELNNWFARESTTCIRNNNNHLPLGNKDLNNLAVVTIGETEANMFHLRLNDYCNPELYFIDKNATEKQIAEVRKSISNYANTIIAVQQTSNSPYRQYGLNANIISAIERMANAKHTSLVYFGNPYALKKMRGLQDYQSILITYHDNEYTRNYAAQVLMGGQQALGKLPVSIEGYPTGTAFKLKKTRLGYVHPDMVNARKSALAKVDAIAEEALLTNATPGCVVLAARHGDVFFHKAYSYHTYKNQLPVRRDDIYDLASVTKIAATMPALMYFYSNQELNLQKRIGDYLPLPDSSNPGSRKLINVLTHQARLKAWYPFYTEMIDSTGKYKPNFFKTKKSDTYNIEVAKNLFASRAAVDTLFHILDTLPLRERNGYKYSDIGYYYMYKIVEKLSRMKFENFLDKTFYEPMKCISATFNPHKNFPLRNTIPTEQDTIFRKQLVHGYVHDPGAAILGGICGHAGLFSSANDLAKIGQLYLNKGTYGDERFFSESTVEFFTRASFTHQDNRRGIGFDKPEYRKSHLGPTFWGIPLESYGHSGFTGTYLWCDPESGILYVFLSNRVYPDASNRKLIRDDIRTRIHKALYEAIKPRQLL</sequence>
<organism evidence="8 9">
    <name type="scientific">Salinivirga cyanobacteriivorans</name>
    <dbReference type="NCBI Taxonomy" id="1307839"/>
    <lineage>
        <taxon>Bacteria</taxon>
        <taxon>Pseudomonadati</taxon>
        <taxon>Bacteroidota</taxon>
        <taxon>Bacteroidia</taxon>
        <taxon>Bacteroidales</taxon>
        <taxon>Salinivirgaceae</taxon>
        <taxon>Salinivirga</taxon>
    </lineage>
</organism>
<evidence type="ECO:0000313" key="9">
    <source>
        <dbReference type="Proteomes" id="UP000064893"/>
    </source>
</evidence>
<dbReference type="GO" id="GO:0004563">
    <property type="term" value="F:beta-N-acetylhexosaminidase activity"/>
    <property type="evidence" value="ECO:0007669"/>
    <property type="project" value="UniProtKB-EC"/>
</dbReference>
<evidence type="ECO:0000256" key="5">
    <source>
        <dbReference type="ARBA" id="ARBA00023295"/>
    </source>
</evidence>
<reference evidence="8 9" key="1">
    <citation type="submission" date="2015-11" db="EMBL/GenBank/DDBJ databases">
        <title>Description and complete genome sequence of a novel strain predominating in hypersaline microbial mats and representing a new family of the Bacteriodetes phylum.</title>
        <authorList>
            <person name="Spring S."/>
            <person name="Bunk B."/>
            <person name="Sproer C."/>
            <person name="Klenk H.-P."/>
        </authorList>
    </citation>
    <scope>NUCLEOTIDE SEQUENCE [LARGE SCALE GENOMIC DNA]</scope>
    <source>
        <strain evidence="8 9">L21-Spi-D4</strain>
    </source>
</reference>
<dbReference type="Gene3D" id="3.40.50.1700">
    <property type="entry name" value="Glycoside hydrolase family 3 C-terminal domain"/>
    <property type="match status" value="1"/>
</dbReference>
<dbReference type="InterPro" id="IPR019800">
    <property type="entry name" value="Glyco_hydro_3_AS"/>
</dbReference>
<name>A0A0S2I5Q8_9BACT</name>
<evidence type="ECO:0000256" key="2">
    <source>
        <dbReference type="ARBA" id="ARBA00005336"/>
    </source>
</evidence>
<dbReference type="Gene3D" id="3.20.20.300">
    <property type="entry name" value="Glycoside hydrolase, family 3, N-terminal domain"/>
    <property type="match status" value="1"/>
</dbReference>
<dbReference type="InterPro" id="IPR050226">
    <property type="entry name" value="NagZ_Beta-hexosaminidase"/>
</dbReference>
<dbReference type="SUPFAM" id="SSF51445">
    <property type="entry name" value="(Trans)glycosidases"/>
    <property type="match status" value="1"/>
</dbReference>
<gene>
    <name evidence="8" type="ORF">L21SP5_03933</name>
</gene>
<evidence type="ECO:0000256" key="4">
    <source>
        <dbReference type="ARBA" id="ARBA00022801"/>
    </source>
</evidence>
<dbReference type="SUPFAM" id="SSF56601">
    <property type="entry name" value="beta-lactamase/transpeptidase-like"/>
    <property type="match status" value="1"/>
</dbReference>
<evidence type="ECO:0000256" key="3">
    <source>
        <dbReference type="ARBA" id="ARBA00012663"/>
    </source>
</evidence>
<dbReference type="SUPFAM" id="SSF52279">
    <property type="entry name" value="Beta-D-glucan exohydrolase, C-terminal domain"/>
    <property type="match status" value="1"/>
</dbReference>
<proteinExistence type="inferred from homology"/>
<dbReference type="InterPro" id="IPR001764">
    <property type="entry name" value="Glyco_hydro_3_N"/>
</dbReference>
<evidence type="ECO:0000256" key="1">
    <source>
        <dbReference type="ARBA" id="ARBA00001231"/>
    </source>
</evidence>
<dbReference type="PRINTS" id="PR00133">
    <property type="entry name" value="GLHYDRLASE3"/>
</dbReference>